<sequence length="506" mass="57409">MIREALSGIVAVVLLAYGVEFLFTLFDDPQEPPRVRPTIPIPILGHVIGFFQHGFAYYDILSKQNPNVEFYTIGVLNFKFYITHSPRITNLLAKSKFVSVRPFLRSAGKIHGTISEEAHAAFDGQLADHFSDRTKEAMAPGPHMDEQNLRMGQESVVEVDALLSGDHKEMKLWAWSKNVIMQAMGVGLFGREHPFKDQEIADAMWTWDEHRSGHIFGFDPTGKGYAARAKVMEAMKKYLEDVPEDASKMLRERQRVVLEGGISEEDAYKLQATLSNAYFNTIPTLYWTIYEIYSRPALLEAIREEIRSKALTQVGEDFHLNIAALQTTCSLLLSAMQETQRIRHAQVAFRMILEDVTIDRYRLKKGYHLHMPAKPVHWDPQIWGAHVNHFDPYRFVPEIEKQPTRAQKILPSSFLPWGAAPWLCPARQFAATEIMIIMALLALRVDLAPADGSGWDHEPPLKKVEISSLAHPKLDAPLRMYPRQDGVGNWKVEIGKSKARIVLTSG</sequence>
<keyword evidence="6" id="KW-0812">Transmembrane</keyword>
<keyword evidence="5" id="KW-0560">Oxidoreductase</keyword>
<accession>A0ABR2IT64</accession>
<evidence type="ECO:0000313" key="8">
    <source>
        <dbReference type="Proteomes" id="UP001390339"/>
    </source>
</evidence>
<gene>
    <name evidence="7" type="ORF">PGQ11_006276</name>
</gene>
<keyword evidence="5" id="KW-0503">Monooxygenase</keyword>
<name>A0ABR2IT64_9PEZI</name>
<dbReference type="PANTHER" id="PTHR47582">
    <property type="entry name" value="P450, PUTATIVE (EUROFUNG)-RELATED"/>
    <property type="match status" value="1"/>
</dbReference>
<dbReference type="EMBL" id="JAPCWZ010000004">
    <property type="protein sequence ID" value="KAK8867698.1"/>
    <property type="molecule type" value="Genomic_DNA"/>
</dbReference>
<proteinExistence type="inferred from homology"/>
<evidence type="ECO:0000256" key="2">
    <source>
        <dbReference type="ARBA" id="ARBA00010617"/>
    </source>
</evidence>
<dbReference type="PANTHER" id="PTHR47582:SF1">
    <property type="entry name" value="P450, PUTATIVE (EUROFUNG)-RELATED"/>
    <property type="match status" value="1"/>
</dbReference>
<evidence type="ECO:0000256" key="3">
    <source>
        <dbReference type="ARBA" id="ARBA00022723"/>
    </source>
</evidence>
<feature type="transmembrane region" description="Helical" evidence="6">
    <location>
        <begin position="6"/>
        <end position="26"/>
    </location>
</feature>
<dbReference type="InterPro" id="IPR002403">
    <property type="entry name" value="Cyt_P450_E_grp-IV"/>
</dbReference>
<dbReference type="PRINTS" id="PR00465">
    <property type="entry name" value="EP450IV"/>
</dbReference>
<reference evidence="7 8" key="1">
    <citation type="journal article" date="2024" name="IMA Fungus">
        <title>Apiospora arundinis, a panoply of carbohydrate-active enzymes and secondary metabolites.</title>
        <authorList>
            <person name="Sorensen T."/>
            <person name="Petersen C."/>
            <person name="Muurmann A.T."/>
            <person name="Christiansen J.V."/>
            <person name="Brundto M.L."/>
            <person name="Overgaard C.K."/>
            <person name="Boysen A.T."/>
            <person name="Wollenberg R.D."/>
            <person name="Larsen T.O."/>
            <person name="Sorensen J.L."/>
            <person name="Nielsen K.L."/>
            <person name="Sondergaard T.E."/>
        </authorList>
    </citation>
    <scope>NUCLEOTIDE SEQUENCE [LARGE SCALE GENOMIC DNA]</scope>
    <source>
        <strain evidence="7 8">AAU 773</strain>
    </source>
</reference>
<dbReference type="Proteomes" id="UP001390339">
    <property type="component" value="Unassembled WGS sequence"/>
</dbReference>
<comment type="caution">
    <text evidence="7">The sequence shown here is derived from an EMBL/GenBank/DDBJ whole genome shotgun (WGS) entry which is preliminary data.</text>
</comment>
<comment type="cofactor">
    <cofactor evidence="1">
        <name>heme</name>
        <dbReference type="ChEBI" id="CHEBI:30413"/>
    </cofactor>
</comment>
<keyword evidence="8" id="KW-1185">Reference proteome</keyword>
<comment type="similarity">
    <text evidence="2">Belongs to the cytochrome P450 family.</text>
</comment>
<protein>
    <submittedName>
        <fullName evidence="7">Cytochrome P450</fullName>
    </submittedName>
</protein>
<dbReference type="SUPFAM" id="SSF48264">
    <property type="entry name" value="Cytochrome P450"/>
    <property type="match status" value="1"/>
</dbReference>
<dbReference type="CDD" id="cd11040">
    <property type="entry name" value="CYP7_CYP8-like"/>
    <property type="match status" value="1"/>
</dbReference>
<keyword evidence="4" id="KW-0408">Iron</keyword>
<dbReference type="Gene3D" id="1.10.630.10">
    <property type="entry name" value="Cytochrome P450"/>
    <property type="match status" value="1"/>
</dbReference>
<evidence type="ECO:0000313" key="7">
    <source>
        <dbReference type="EMBL" id="KAK8867698.1"/>
    </source>
</evidence>
<keyword evidence="6" id="KW-0472">Membrane</keyword>
<evidence type="ECO:0000256" key="6">
    <source>
        <dbReference type="SAM" id="Phobius"/>
    </source>
</evidence>
<keyword evidence="3" id="KW-0479">Metal-binding</keyword>
<evidence type="ECO:0000256" key="1">
    <source>
        <dbReference type="ARBA" id="ARBA00001971"/>
    </source>
</evidence>
<keyword evidence="6" id="KW-1133">Transmembrane helix</keyword>
<dbReference type="InterPro" id="IPR036396">
    <property type="entry name" value="Cyt_P450_sf"/>
</dbReference>
<dbReference type="Pfam" id="PF00067">
    <property type="entry name" value="p450"/>
    <property type="match status" value="1"/>
</dbReference>
<evidence type="ECO:0000256" key="5">
    <source>
        <dbReference type="ARBA" id="ARBA00023033"/>
    </source>
</evidence>
<dbReference type="InterPro" id="IPR053007">
    <property type="entry name" value="CYP450_monoxygenase_sec-met"/>
</dbReference>
<dbReference type="InterPro" id="IPR001128">
    <property type="entry name" value="Cyt_P450"/>
</dbReference>
<evidence type="ECO:0000256" key="4">
    <source>
        <dbReference type="ARBA" id="ARBA00023004"/>
    </source>
</evidence>
<organism evidence="7 8">
    <name type="scientific">Apiospora arundinis</name>
    <dbReference type="NCBI Taxonomy" id="335852"/>
    <lineage>
        <taxon>Eukaryota</taxon>
        <taxon>Fungi</taxon>
        <taxon>Dikarya</taxon>
        <taxon>Ascomycota</taxon>
        <taxon>Pezizomycotina</taxon>
        <taxon>Sordariomycetes</taxon>
        <taxon>Xylariomycetidae</taxon>
        <taxon>Amphisphaeriales</taxon>
        <taxon>Apiosporaceae</taxon>
        <taxon>Apiospora</taxon>
    </lineage>
</organism>